<name>A0A291QIW6_9ACTN</name>
<protein>
    <submittedName>
        <fullName evidence="1">Uncharacterized protein</fullName>
    </submittedName>
</protein>
<keyword evidence="2" id="KW-1185">Reference proteome</keyword>
<dbReference type="KEGG" id="sfk:KY5_6504c"/>
<organism evidence="1 2">
    <name type="scientific">Streptomyces formicae</name>
    <dbReference type="NCBI Taxonomy" id="1616117"/>
    <lineage>
        <taxon>Bacteria</taxon>
        <taxon>Bacillati</taxon>
        <taxon>Actinomycetota</taxon>
        <taxon>Actinomycetes</taxon>
        <taxon>Kitasatosporales</taxon>
        <taxon>Streptomycetaceae</taxon>
        <taxon>Streptomyces</taxon>
    </lineage>
</organism>
<gene>
    <name evidence="1" type="ORF">KY5_6504c</name>
</gene>
<dbReference type="AlphaFoldDB" id="A0A291QIW6"/>
<dbReference type="Proteomes" id="UP000221011">
    <property type="component" value="Chromosome"/>
</dbReference>
<evidence type="ECO:0000313" key="2">
    <source>
        <dbReference type="Proteomes" id="UP000221011"/>
    </source>
</evidence>
<dbReference type="RefSeq" id="WP_159072658.1">
    <property type="nucleotide sequence ID" value="NZ_CP022685.1"/>
</dbReference>
<reference evidence="1 2" key="1">
    <citation type="submission" date="2017-08" db="EMBL/GenBank/DDBJ databases">
        <title>Complete Genome Sequence of Streptomyces formicae KY5, the formicamycin producer.</title>
        <authorList>
            <person name="Holmes N.A."/>
            <person name="Devine R."/>
            <person name="Qin Z."/>
            <person name="Seipke R.F."/>
            <person name="Wilkinson B."/>
            <person name="Hutchings M.I."/>
        </authorList>
    </citation>
    <scope>NUCLEOTIDE SEQUENCE [LARGE SCALE GENOMIC DNA]</scope>
    <source>
        <strain evidence="1 2">KY5</strain>
    </source>
</reference>
<accession>A0A291QIW6</accession>
<proteinExistence type="predicted"/>
<evidence type="ECO:0000313" key="1">
    <source>
        <dbReference type="EMBL" id="ATL31522.1"/>
    </source>
</evidence>
<dbReference type="EMBL" id="CP022685">
    <property type="protein sequence ID" value="ATL31522.1"/>
    <property type="molecule type" value="Genomic_DNA"/>
</dbReference>
<sequence length="54" mass="5730">MERQAALHDHLDALCRSLAGRCALGHAADDPMPSTALEEADGLTGEANLNWRGT</sequence>